<dbReference type="EMBL" id="CP027666">
    <property type="protein sequence ID" value="AVO35914.1"/>
    <property type="molecule type" value="Genomic_DNA"/>
</dbReference>
<dbReference type="RefSeq" id="WP_106704458.1">
    <property type="nucleotide sequence ID" value="NZ_CP027666.1"/>
</dbReference>
<dbReference type="Gene3D" id="3.90.850.10">
    <property type="entry name" value="Fumarylacetoacetase-like, C-terminal domain"/>
    <property type="match status" value="1"/>
</dbReference>
<keyword evidence="3" id="KW-0378">Hydrolase</keyword>
<dbReference type="Pfam" id="PF18288">
    <property type="entry name" value="FAA_hydro_N_2"/>
    <property type="match status" value="1"/>
</dbReference>
<feature type="domain" description="Fumarylacetoacetase N-terminal" evidence="2">
    <location>
        <begin position="1"/>
        <end position="78"/>
    </location>
</feature>
<dbReference type="OrthoDB" id="9775905at2"/>
<dbReference type="GO" id="GO:0016787">
    <property type="term" value="F:hydrolase activity"/>
    <property type="evidence" value="ECO:0007669"/>
    <property type="project" value="UniProtKB-KW"/>
</dbReference>
<organism evidence="3 4">
    <name type="scientific">Ottowia oryzae</name>
    <dbReference type="NCBI Taxonomy" id="2109914"/>
    <lineage>
        <taxon>Bacteria</taxon>
        <taxon>Pseudomonadati</taxon>
        <taxon>Pseudomonadota</taxon>
        <taxon>Betaproteobacteria</taxon>
        <taxon>Burkholderiales</taxon>
        <taxon>Comamonadaceae</taxon>
        <taxon>Ottowia</taxon>
    </lineage>
</organism>
<dbReference type="InterPro" id="IPR041072">
    <property type="entry name" value="FAA_hydro_N"/>
</dbReference>
<accession>A0A2S0MJ39</accession>
<name>A0A2S0MJ39_9BURK</name>
<dbReference type="InterPro" id="IPR036663">
    <property type="entry name" value="Fumarylacetoacetase_C_sf"/>
</dbReference>
<dbReference type="SUPFAM" id="SSF56529">
    <property type="entry name" value="FAH"/>
    <property type="match status" value="1"/>
</dbReference>
<evidence type="ECO:0000313" key="4">
    <source>
        <dbReference type="Proteomes" id="UP000239709"/>
    </source>
</evidence>
<dbReference type="Pfam" id="PF01557">
    <property type="entry name" value="FAA_hydrolase"/>
    <property type="match status" value="1"/>
</dbReference>
<dbReference type="InterPro" id="IPR011234">
    <property type="entry name" value="Fumarylacetoacetase-like_C"/>
</dbReference>
<dbReference type="AlphaFoldDB" id="A0A2S0MJ39"/>
<proteinExistence type="predicted"/>
<keyword evidence="4" id="KW-1185">Reference proteome</keyword>
<reference evidence="3 4" key="1">
    <citation type="submission" date="2018-03" db="EMBL/GenBank/DDBJ databases">
        <title>Genome sequencing of Ottowia sp.</title>
        <authorList>
            <person name="Kim S.-J."/>
            <person name="Heo J."/>
            <person name="Kwon S.-W."/>
        </authorList>
    </citation>
    <scope>NUCLEOTIDE SEQUENCE [LARGE SCALE GENOMIC DNA]</scope>
    <source>
        <strain evidence="3 4">KADR8-3</strain>
    </source>
</reference>
<dbReference type="Proteomes" id="UP000239709">
    <property type="component" value="Chromosome"/>
</dbReference>
<evidence type="ECO:0000313" key="3">
    <source>
        <dbReference type="EMBL" id="AVO35914.1"/>
    </source>
</evidence>
<sequence>MKLATLKDGSRDGQLLVVSRDLGTAHFATGIAQRLQQALDDWNFIAPQLQDLYDALNHGRARHPFPFDPAQCMAPLPRTGQRIEGAAYPNHLQLVQPALADAPGPLLRQRASDDLRGPRDDVQVADEAWGIDFGGELVAIVADVPLGATPEQGLDAVRLLMLANDTTLRQWAAPPAAQAWGAVASQPHTAFSPVAVTPDELGDAWQDGRVHLTLQTSWNGRKVGMADAGADMRWGLGELIAHAARTRRLRAGTLVGTGPVSNAGVEANGRREWPKGYASVAEKLAMEALQDGAAQTDYLRFGDTVRIDMRGRDGQPLFGAIEQKIVQFGA</sequence>
<gene>
    <name evidence="3" type="ORF">C6570_01745</name>
</gene>
<dbReference type="PANTHER" id="PTHR43211:SF1">
    <property type="entry name" value="BLL6422 PROTEIN"/>
    <property type="match status" value="1"/>
</dbReference>
<protein>
    <submittedName>
        <fullName evidence="3">Fumarylacetoacetate hydrolase</fullName>
    </submittedName>
</protein>
<feature type="domain" description="Fumarylacetoacetase-like C-terminal" evidence="1">
    <location>
        <begin position="85"/>
        <end position="325"/>
    </location>
</feature>
<evidence type="ECO:0000259" key="2">
    <source>
        <dbReference type="Pfam" id="PF18288"/>
    </source>
</evidence>
<dbReference type="PANTHER" id="PTHR43211">
    <property type="entry name" value="FUMARYLACETOACETATE HYDROLASE"/>
    <property type="match status" value="1"/>
</dbReference>
<evidence type="ECO:0000259" key="1">
    <source>
        <dbReference type="Pfam" id="PF01557"/>
    </source>
</evidence>
<dbReference type="KEGG" id="otk:C6570_01745"/>